<feature type="transmembrane region" description="Helical" evidence="5">
    <location>
        <begin position="309"/>
        <end position="327"/>
    </location>
</feature>
<organism evidence="7 8">
    <name type="scientific">Microbacterium resistens</name>
    <dbReference type="NCBI Taxonomy" id="156977"/>
    <lineage>
        <taxon>Bacteria</taxon>
        <taxon>Bacillati</taxon>
        <taxon>Actinomycetota</taxon>
        <taxon>Actinomycetes</taxon>
        <taxon>Micrococcales</taxon>
        <taxon>Microbacteriaceae</taxon>
        <taxon>Microbacterium</taxon>
    </lineage>
</organism>
<feature type="transmembrane region" description="Helical" evidence="5">
    <location>
        <begin position="242"/>
        <end position="261"/>
    </location>
</feature>
<feature type="transmembrane region" description="Helical" evidence="5">
    <location>
        <begin position="160"/>
        <end position="181"/>
    </location>
</feature>
<feature type="transmembrane region" description="Helical" evidence="5">
    <location>
        <begin position="402"/>
        <end position="423"/>
    </location>
</feature>
<feature type="transmembrane region" description="Helical" evidence="5">
    <location>
        <begin position="100"/>
        <end position="120"/>
    </location>
</feature>
<dbReference type="Gene3D" id="1.20.1250.20">
    <property type="entry name" value="MFS general substrate transporter like domains"/>
    <property type="match status" value="2"/>
</dbReference>
<dbReference type="InterPro" id="IPR036259">
    <property type="entry name" value="MFS_trans_sf"/>
</dbReference>
<feature type="transmembrane region" description="Helical" evidence="5">
    <location>
        <begin position="273"/>
        <end position="297"/>
    </location>
</feature>
<dbReference type="PANTHER" id="PTHR23528:SF1">
    <property type="entry name" value="MAJOR FACILITATOR SUPERFAMILY (MFS) PROFILE DOMAIN-CONTAINING PROTEIN"/>
    <property type="match status" value="1"/>
</dbReference>
<feature type="transmembrane region" description="Helical" evidence="5">
    <location>
        <begin position="27"/>
        <end position="48"/>
    </location>
</feature>
<feature type="transmembrane region" description="Helical" evidence="5">
    <location>
        <begin position="372"/>
        <end position="396"/>
    </location>
</feature>
<keyword evidence="3 5" id="KW-1133">Transmembrane helix</keyword>
<evidence type="ECO:0000256" key="1">
    <source>
        <dbReference type="ARBA" id="ARBA00004651"/>
    </source>
</evidence>
<feature type="transmembrane region" description="Helical" evidence="5">
    <location>
        <begin position="187"/>
        <end position="207"/>
    </location>
</feature>
<feature type="domain" description="Major facilitator superfamily (MFS) profile" evidence="6">
    <location>
        <begin position="23"/>
        <end position="427"/>
    </location>
</feature>
<dbReference type="SUPFAM" id="SSF103473">
    <property type="entry name" value="MFS general substrate transporter"/>
    <property type="match status" value="1"/>
</dbReference>
<evidence type="ECO:0000256" key="2">
    <source>
        <dbReference type="ARBA" id="ARBA00022692"/>
    </source>
</evidence>
<keyword evidence="2 5" id="KW-0812">Transmembrane</keyword>
<evidence type="ECO:0000256" key="4">
    <source>
        <dbReference type="ARBA" id="ARBA00023136"/>
    </source>
</evidence>
<keyword evidence="4 5" id="KW-0472">Membrane</keyword>
<comment type="caution">
    <text evidence="7">The sequence shown here is derived from an EMBL/GenBank/DDBJ whole genome shotgun (WGS) entry which is preliminary data.</text>
</comment>
<proteinExistence type="predicted"/>
<feature type="transmembrane region" description="Helical" evidence="5">
    <location>
        <begin position="68"/>
        <end position="88"/>
    </location>
</feature>
<evidence type="ECO:0000313" key="8">
    <source>
        <dbReference type="Proteomes" id="UP001259347"/>
    </source>
</evidence>
<protein>
    <submittedName>
        <fullName evidence="7">MFS family permease</fullName>
    </submittedName>
</protein>
<comment type="subcellular location">
    <subcellularLocation>
        <location evidence="1">Cell membrane</location>
        <topology evidence="1">Multi-pass membrane protein</topology>
    </subcellularLocation>
</comment>
<reference evidence="7 8" key="1">
    <citation type="submission" date="2023-07" db="EMBL/GenBank/DDBJ databases">
        <title>Sorghum-associated microbial communities from plants grown in Nebraska, USA.</title>
        <authorList>
            <person name="Schachtman D."/>
        </authorList>
    </citation>
    <scope>NUCLEOTIDE SEQUENCE [LARGE SCALE GENOMIC DNA]</scope>
    <source>
        <strain evidence="7 8">2980</strain>
    </source>
</reference>
<dbReference type="PANTHER" id="PTHR23528">
    <property type="match status" value="1"/>
</dbReference>
<dbReference type="PROSITE" id="PS50850">
    <property type="entry name" value="MFS"/>
    <property type="match status" value="1"/>
</dbReference>
<dbReference type="Proteomes" id="UP001259347">
    <property type="component" value="Unassembled WGS sequence"/>
</dbReference>
<dbReference type="EMBL" id="JAVDUM010000009">
    <property type="protein sequence ID" value="MDR6867573.1"/>
    <property type="molecule type" value="Genomic_DNA"/>
</dbReference>
<evidence type="ECO:0000256" key="5">
    <source>
        <dbReference type="SAM" id="Phobius"/>
    </source>
</evidence>
<evidence type="ECO:0000313" key="7">
    <source>
        <dbReference type="EMBL" id="MDR6867573.1"/>
    </source>
</evidence>
<dbReference type="InterPro" id="IPR020846">
    <property type="entry name" value="MFS_dom"/>
</dbReference>
<dbReference type="InterPro" id="IPR011701">
    <property type="entry name" value="MFS"/>
</dbReference>
<feature type="transmembrane region" description="Helical" evidence="5">
    <location>
        <begin position="333"/>
        <end position="351"/>
    </location>
</feature>
<sequence length="427" mass="45406">MSEIPSAPVAAGPLTQPVASVRAPKRYFVGLFLGQFGLFVALLSPVMVSMQLKVQELAPEDPASLLGAVLPFGAFGAMLANPLAGALSDRTRTRWGRRRPWLVGGVAGLLIGLVLVAFAQDQLSLTLAWLLCQVAANATLAALVASFADNVPEFQRGVGSSVIAIAQNVAILAGTYLAVFLVGNLPVLFIAPGVLAIVLVLVYAFLLRDELPDYELKRFTWLNIIGSFWTNPLKNPDFGFAWWSRFLITLATMMFTTYRLLYMQEHLGLADPAQATAAVAQGVLFYTIALLVSSAVSGWLSDRTGRRKVFVAGSTLLFGVGLVTLAHADTVEVFYLAEVVMGLAYGVYVAVDQALVVDVLPNADRPGKDLGVINIANALPQSLAPAFALIFLGIGVEGSSNYTAMLWAAGGVCLLGALAVLPIKRVR</sequence>
<gene>
    <name evidence="7" type="ORF">J2Y69_002177</name>
</gene>
<feature type="transmembrane region" description="Helical" evidence="5">
    <location>
        <begin position="126"/>
        <end position="148"/>
    </location>
</feature>
<evidence type="ECO:0000256" key="3">
    <source>
        <dbReference type="ARBA" id="ARBA00022989"/>
    </source>
</evidence>
<name>A0ABU1SE96_9MICO</name>
<dbReference type="Pfam" id="PF07690">
    <property type="entry name" value="MFS_1"/>
    <property type="match status" value="1"/>
</dbReference>
<keyword evidence="8" id="KW-1185">Reference proteome</keyword>
<accession>A0ABU1SE96</accession>
<evidence type="ECO:0000259" key="6">
    <source>
        <dbReference type="PROSITE" id="PS50850"/>
    </source>
</evidence>
<dbReference type="RefSeq" id="WP_310020506.1">
    <property type="nucleotide sequence ID" value="NZ_JAVDUM010000009.1"/>
</dbReference>